<evidence type="ECO:0000313" key="3">
    <source>
        <dbReference type="Proteomes" id="UP000005744"/>
    </source>
</evidence>
<dbReference type="Gene3D" id="3.30.565.10">
    <property type="entry name" value="Histidine kinase-like ATPase, C-terminal domain"/>
    <property type="match status" value="1"/>
</dbReference>
<dbReference type="Proteomes" id="UP000005744">
    <property type="component" value="Unassembled WGS sequence"/>
</dbReference>
<dbReference type="OrthoDB" id="9813438at2"/>
<reference evidence="2 3" key="1">
    <citation type="submission" date="2011-11" db="EMBL/GenBank/DDBJ databases">
        <title>Improved High-Quality Draft sequence of Beggiatoa alba B18lD.</title>
        <authorList>
            <consortium name="US DOE Joint Genome Institute"/>
            <person name="Lucas S."/>
            <person name="Han J."/>
            <person name="Lapidus A."/>
            <person name="Cheng J.-F."/>
            <person name="Goodwin L."/>
            <person name="Pitluck S."/>
            <person name="Peters L."/>
            <person name="Mikhailova N."/>
            <person name="Held B."/>
            <person name="Detter J.C."/>
            <person name="Han C."/>
            <person name="Tapia R."/>
            <person name="Land M."/>
            <person name="Hauser L."/>
            <person name="Kyrpides N."/>
            <person name="Ivanova N."/>
            <person name="Pagani I."/>
            <person name="Samuel K."/>
            <person name="Teske A."/>
            <person name="Mueller J."/>
            <person name="Woyke T."/>
        </authorList>
    </citation>
    <scope>NUCLEOTIDE SEQUENCE [LARGE SCALE GENOMIC DNA]</scope>
    <source>
        <strain evidence="2 3">B18LD</strain>
    </source>
</reference>
<dbReference type="STRING" id="395493.BegalDRAFT_3198"/>
<accession>I3CK76</accession>
<evidence type="ECO:0000256" key="1">
    <source>
        <dbReference type="SAM" id="MobiDB-lite"/>
    </source>
</evidence>
<dbReference type="Pfam" id="PF13589">
    <property type="entry name" value="HATPase_c_3"/>
    <property type="match status" value="1"/>
</dbReference>
<organism evidence="2 3">
    <name type="scientific">Beggiatoa alba B18LD</name>
    <dbReference type="NCBI Taxonomy" id="395493"/>
    <lineage>
        <taxon>Bacteria</taxon>
        <taxon>Pseudomonadati</taxon>
        <taxon>Pseudomonadota</taxon>
        <taxon>Gammaproteobacteria</taxon>
        <taxon>Thiotrichales</taxon>
        <taxon>Thiotrichaceae</taxon>
        <taxon>Beggiatoa</taxon>
    </lineage>
</organism>
<dbReference type="eggNOG" id="COG0326">
    <property type="taxonomic scope" value="Bacteria"/>
</dbReference>
<gene>
    <name evidence="2" type="ORF">BegalDRAFT_3198</name>
</gene>
<dbReference type="HOGENOM" id="CLU_473155_0_0_6"/>
<sequence length="596" mass="68699">MSTELLDTISVPTGIDKEFIERILTTDVELTDALFELIDNSIDSARNDIVSTTDYHKDEYGLPNDYHEYQIDLKLSNNEISILDNCQGFFSEENLLNDGAFITGKPSRHKYGIGSYGLGLKRALLKAGSKFELITDNGKYEYRAAADSALSNEQNLQFKRYPTTGERKTLFVIKDLKSETKYQIKDISWCDNLIEQISIRYAIFIKKGLQINLKICTNNIDTEITIKPLVPNLRSPSTKDSKIPYRSESLPFKQFKAYFDVGVHENYRFAGESDHNTSLNKKLTKFFGIYYICNDRVIVDRSTSPIYGFSTSVFHSEYNGFVCIVRMIAENPSDLPWNTDKTDVKRNSPDFLKLKKKVEELSKNYRADAKKVINIWKNLKKEENITEDEKSTNFHKEIGLPLSTSLEFQENTLQEGNPSVTETQKKPTKKKRNIQRKHTKDEATLLPNKFPSSPSMILNNLIIEGRSLKIKELPHTSCMLYRGLFETALKYFINKSKNNQKVLDAHNSSMQEEKRRKQDVDGEMIRKWLPNNKEVFPLTHRGALYTSMNKLINHYQKLNGIVHGNQVVTEVEIITIRNDTLELLEFFVSFELSKDD</sequence>
<proteinExistence type="predicted"/>
<dbReference type="RefSeq" id="WP_002691713.1">
    <property type="nucleotide sequence ID" value="NZ_JH600070.1"/>
</dbReference>
<dbReference type="AlphaFoldDB" id="I3CK76"/>
<feature type="compositionally biased region" description="Polar residues" evidence="1">
    <location>
        <begin position="412"/>
        <end position="422"/>
    </location>
</feature>
<dbReference type="SUPFAM" id="SSF55874">
    <property type="entry name" value="ATPase domain of HSP90 chaperone/DNA topoisomerase II/histidine kinase"/>
    <property type="match status" value="1"/>
</dbReference>
<protein>
    <recommendedName>
        <fullName evidence="4">Molecular chaperone of HSP90 family</fullName>
    </recommendedName>
</protein>
<dbReference type="EMBL" id="JH600070">
    <property type="protein sequence ID" value="EIJ44019.1"/>
    <property type="molecule type" value="Genomic_DNA"/>
</dbReference>
<name>I3CK76_9GAMM</name>
<feature type="compositionally biased region" description="Basic residues" evidence="1">
    <location>
        <begin position="426"/>
        <end position="438"/>
    </location>
</feature>
<evidence type="ECO:0000313" key="2">
    <source>
        <dbReference type="EMBL" id="EIJ44019.1"/>
    </source>
</evidence>
<dbReference type="InterPro" id="IPR036890">
    <property type="entry name" value="HATPase_C_sf"/>
</dbReference>
<evidence type="ECO:0008006" key="4">
    <source>
        <dbReference type="Google" id="ProtNLM"/>
    </source>
</evidence>
<keyword evidence="3" id="KW-1185">Reference proteome</keyword>
<feature type="region of interest" description="Disordered" evidence="1">
    <location>
        <begin position="412"/>
        <end position="438"/>
    </location>
</feature>